<dbReference type="OrthoDB" id="9800237at2"/>
<name>A0A4S2HA88_9PROT</name>
<dbReference type="CDD" id="cd03449">
    <property type="entry name" value="R_hydratase"/>
    <property type="match status" value="1"/>
</dbReference>
<dbReference type="Gene3D" id="3.10.129.10">
    <property type="entry name" value="Hotdog Thioesterase"/>
    <property type="match status" value="1"/>
</dbReference>
<comment type="caution">
    <text evidence="3">The sequence shown here is derived from an EMBL/GenBank/DDBJ whole genome shotgun (WGS) entry which is preliminary data.</text>
</comment>
<dbReference type="PANTHER" id="PTHR43437">
    <property type="entry name" value="HYDROXYACYL-THIOESTER DEHYDRATASE TYPE 2, MITOCHONDRIAL-RELATED"/>
    <property type="match status" value="1"/>
</dbReference>
<accession>A0A4S2HA88</accession>
<protein>
    <submittedName>
        <fullName evidence="3">MaoC family dehydratase</fullName>
    </submittedName>
</protein>
<sequence>MSENQGFGINELEVGQSAEIERQVDDNLIAKFAEVSGDFNPLHMDEAFAAKTPFRGRIAHGALVASFVSCVLGNELPGPGAIFQSMKIRFQKPVRPGDTVYTRATVAGIDIRSRLVKMVCECRVNGEVVMEADAEVMVRKRRKSSDADA</sequence>
<feature type="domain" description="MaoC-like" evidence="2">
    <location>
        <begin position="17"/>
        <end position="119"/>
    </location>
</feature>
<dbReference type="GO" id="GO:0019171">
    <property type="term" value="F:(3R)-hydroxyacyl-[acyl-carrier-protein] dehydratase activity"/>
    <property type="evidence" value="ECO:0007669"/>
    <property type="project" value="TreeGrafter"/>
</dbReference>
<evidence type="ECO:0000256" key="1">
    <source>
        <dbReference type="ARBA" id="ARBA00023239"/>
    </source>
</evidence>
<dbReference type="EMBL" id="SRXV01000002">
    <property type="protein sequence ID" value="TGY92786.1"/>
    <property type="molecule type" value="Genomic_DNA"/>
</dbReference>
<dbReference type="RefSeq" id="WP_135944283.1">
    <property type="nucleotide sequence ID" value="NZ_BMEI01000002.1"/>
</dbReference>
<dbReference type="Pfam" id="PF01575">
    <property type="entry name" value="MaoC_dehydratas"/>
    <property type="match status" value="1"/>
</dbReference>
<gene>
    <name evidence="3" type="ORF">E5162_06845</name>
</gene>
<dbReference type="FunFam" id="3.10.129.10:FF:000042">
    <property type="entry name" value="MaoC domain protein dehydratase"/>
    <property type="match status" value="1"/>
</dbReference>
<organism evidence="3 4">
    <name type="scientific">Marinicauda pacifica</name>
    <dbReference type="NCBI Taxonomy" id="1133559"/>
    <lineage>
        <taxon>Bacteria</taxon>
        <taxon>Pseudomonadati</taxon>
        <taxon>Pseudomonadota</taxon>
        <taxon>Alphaproteobacteria</taxon>
        <taxon>Maricaulales</taxon>
        <taxon>Maricaulaceae</taxon>
        <taxon>Marinicauda</taxon>
    </lineage>
</organism>
<proteinExistence type="predicted"/>
<evidence type="ECO:0000259" key="2">
    <source>
        <dbReference type="Pfam" id="PF01575"/>
    </source>
</evidence>
<keyword evidence="4" id="KW-1185">Reference proteome</keyword>
<dbReference type="Proteomes" id="UP000305451">
    <property type="component" value="Unassembled WGS sequence"/>
</dbReference>
<dbReference type="AlphaFoldDB" id="A0A4S2HA88"/>
<dbReference type="InterPro" id="IPR050965">
    <property type="entry name" value="UPF0336/Enoyl-CoA_hydratase"/>
</dbReference>
<dbReference type="PANTHER" id="PTHR43437:SF3">
    <property type="entry name" value="HYDROXYACYL-THIOESTER DEHYDRATASE TYPE 2, MITOCHONDRIAL"/>
    <property type="match status" value="1"/>
</dbReference>
<dbReference type="InterPro" id="IPR029069">
    <property type="entry name" value="HotDog_dom_sf"/>
</dbReference>
<dbReference type="GO" id="GO:0006633">
    <property type="term" value="P:fatty acid biosynthetic process"/>
    <property type="evidence" value="ECO:0007669"/>
    <property type="project" value="TreeGrafter"/>
</dbReference>
<dbReference type="InterPro" id="IPR002539">
    <property type="entry name" value="MaoC-like_dom"/>
</dbReference>
<evidence type="ECO:0000313" key="4">
    <source>
        <dbReference type="Proteomes" id="UP000305451"/>
    </source>
</evidence>
<reference evidence="3 4" key="1">
    <citation type="journal article" date="2013" name="Int. J. Syst. Evol. Microbiol.">
        <title>Marinicauda pacifica gen. nov., sp. nov., a prosthecate alphaproteobacterium of the family Hyphomonadaceae isolated from deep seawater.</title>
        <authorList>
            <person name="Zhang X.Y."/>
            <person name="Li G.W."/>
            <person name="Wang C.S."/>
            <person name="Zhang Y.J."/>
            <person name="Xu X.W."/>
            <person name="Li H."/>
            <person name="Liu A."/>
            <person name="Liu C."/>
            <person name="Xie B.B."/>
            <person name="Qin Q.L."/>
            <person name="Xu Z."/>
            <person name="Chen X.L."/>
            <person name="Zhou B.C."/>
            <person name="Zhang Y.Z."/>
        </authorList>
    </citation>
    <scope>NUCLEOTIDE SEQUENCE [LARGE SCALE GENOMIC DNA]</scope>
    <source>
        <strain evidence="3 4">P-1 km-3</strain>
    </source>
</reference>
<dbReference type="SUPFAM" id="SSF54637">
    <property type="entry name" value="Thioesterase/thiol ester dehydrase-isomerase"/>
    <property type="match status" value="1"/>
</dbReference>
<evidence type="ECO:0000313" key="3">
    <source>
        <dbReference type="EMBL" id="TGY92786.1"/>
    </source>
</evidence>
<keyword evidence="1" id="KW-0456">Lyase</keyword>